<dbReference type="Proteomes" id="UP000699462">
    <property type="component" value="Unassembled WGS sequence"/>
</dbReference>
<name>A0A8T0DFB3_9TREM</name>
<feature type="transmembrane region" description="Helical" evidence="6">
    <location>
        <begin position="77"/>
        <end position="101"/>
    </location>
</feature>
<feature type="compositionally biased region" description="Basic and acidic residues" evidence="5">
    <location>
        <begin position="1"/>
        <end position="14"/>
    </location>
</feature>
<reference evidence="8 9" key="1">
    <citation type="submission" date="2019-07" db="EMBL/GenBank/DDBJ databases">
        <title>Annotation for the trematode Paragonimus westermani.</title>
        <authorList>
            <person name="Choi Y.-J."/>
        </authorList>
    </citation>
    <scope>NUCLEOTIDE SEQUENCE [LARGE SCALE GENOMIC DNA]</scope>
    <source>
        <strain evidence="8">180907_Pwestermani</strain>
    </source>
</reference>
<dbReference type="InterPro" id="IPR013057">
    <property type="entry name" value="AA_transpt_TM"/>
</dbReference>
<comment type="subcellular location">
    <subcellularLocation>
        <location evidence="1">Membrane</location>
        <topology evidence="1">Multi-pass membrane protein</topology>
    </subcellularLocation>
</comment>
<feature type="transmembrane region" description="Helical" evidence="6">
    <location>
        <begin position="409"/>
        <end position="432"/>
    </location>
</feature>
<proteinExistence type="predicted"/>
<evidence type="ECO:0000313" key="8">
    <source>
        <dbReference type="EMBL" id="KAF8565614.1"/>
    </source>
</evidence>
<feature type="domain" description="Amino acid transporter transmembrane" evidence="7">
    <location>
        <begin position="53"/>
        <end position="471"/>
    </location>
</feature>
<feature type="transmembrane region" description="Helical" evidence="6">
    <location>
        <begin position="250"/>
        <end position="267"/>
    </location>
</feature>
<feature type="compositionally biased region" description="Polar residues" evidence="5">
    <location>
        <begin position="15"/>
        <end position="26"/>
    </location>
</feature>
<evidence type="ECO:0000259" key="7">
    <source>
        <dbReference type="Pfam" id="PF01490"/>
    </source>
</evidence>
<dbReference type="GO" id="GO:0005774">
    <property type="term" value="C:vacuolar membrane"/>
    <property type="evidence" value="ECO:0007669"/>
    <property type="project" value="TreeGrafter"/>
</dbReference>
<feature type="transmembrane region" description="Helical" evidence="6">
    <location>
        <begin position="279"/>
        <end position="303"/>
    </location>
</feature>
<evidence type="ECO:0000256" key="2">
    <source>
        <dbReference type="ARBA" id="ARBA00022692"/>
    </source>
</evidence>
<keyword evidence="3 6" id="KW-1133">Transmembrane helix</keyword>
<dbReference type="GO" id="GO:0015179">
    <property type="term" value="F:L-amino acid transmembrane transporter activity"/>
    <property type="evidence" value="ECO:0007669"/>
    <property type="project" value="TreeGrafter"/>
</dbReference>
<keyword evidence="2 6" id="KW-0812">Transmembrane</keyword>
<feature type="region of interest" description="Disordered" evidence="5">
    <location>
        <begin position="1"/>
        <end position="28"/>
    </location>
</feature>
<feature type="transmembrane region" description="Helical" evidence="6">
    <location>
        <begin position="373"/>
        <end position="389"/>
    </location>
</feature>
<sequence length="485" mass="54983">MPDSEKISIADNEHLPTNTSDNSSVHSADEDGENIMLQTHDPHVMGDHLKESQALMNFIKGNIGTGMLSMPVVLRYAGLWTGFFMILIAGSMATYLMKVLVRTSRSVREQHGLDRAKMDYTETVFYVFKYGPMRLRKPKGKIKHTVNLFLIVTQIGFSCVYTLFITENIRYFIHGFFPELPVSFYLVAFLVCLALTPMCLCSDMRVFARISAVANVATLLGSILIFIYLFTSGLQPLDSLPVVTNPQGMLVAFGIVMFSFEGISLVLPIESKMENPDSYIHPCGVLNVGMIIIIALNVAFGFFGFMRFGEDAKGTITLNIPEYPYWFSPVKPLFIIAIMVTYLLQFYIPASIFSRLMEKLRCHREASDRRRYINLKLMRIGLVMFAYSYNQFTLDFYLMVVTIPKLDLMISLIGAFASSMLAFILPPVLELVHLWERRNEIRGFWVFVFAKHLFFILVGLISFVGGTVATLIQLIEAFDVPEQPH</sequence>
<dbReference type="OrthoDB" id="1684102at2759"/>
<protein>
    <recommendedName>
        <fullName evidence="7">Amino acid transporter transmembrane domain-containing protein</fullName>
    </recommendedName>
</protein>
<dbReference type="EMBL" id="JTDF01006424">
    <property type="protein sequence ID" value="KAF8565614.1"/>
    <property type="molecule type" value="Genomic_DNA"/>
</dbReference>
<dbReference type="AlphaFoldDB" id="A0A8T0DFB3"/>
<evidence type="ECO:0000256" key="4">
    <source>
        <dbReference type="ARBA" id="ARBA00023136"/>
    </source>
</evidence>
<feature type="transmembrane region" description="Helical" evidence="6">
    <location>
        <begin position="333"/>
        <end position="353"/>
    </location>
</feature>
<organism evidence="8 9">
    <name type="scientific">Paragonimus westermani</name>
    <dbReference type="NCBI Taxonomy" id="34504"/>
    <lineage>
        <taxon>Eukaryota</taxon>
        <taxon>Metazoa</taxon>
        <taxon>Spiralia</taxon>
        <taxon>Lophotrochozoa</taxon>
        <taxon>Platyhelminthes</taxon>
        <taxon>Trematoda</taxon>
        <taxon>Digenea</taxon>
        <taxon>Plagiorchiida</taxon>
        <taxon>Troglotremata</taxon>
        <taxon>Troglotrematidae</taxon>
        <taxon>Paragonimus</taxon>
    </lineage>
</organism>
<evidence type="ECO:0000256" key="3">
    <source>
        <dbReference type="ARBA" id="ARBA00022989"/>
    </source>
</evidence>
<evidence type="ECO:0000256" key="6">
    <source>
        <dbReference type="SAM" id="Phobius"/>
    </source>
</evidence>
<dbReference type="PANTHER" id="PTHR22950:SF349">
    <property type="entry name" value="AMINO ACID TRANSPORTER TRANSMEMBRANE DOMAIN-CONTAINING PROTEIN"/>
    <property type="match status" value="1"/>
</dbReference>
<evidence type="ECO:0000256" key="1">
    <source>
        <dbReference type="ARBA" id="ARBA00004141"/>
    </source>
</evidence>
<evidence type="ECO:0000313" key="9">
    <source>
        <dbReference type="Proteomes" id="UP000699462"/>
    </source>
</evidence>
<comment type="caution">
    <text evidence="8">The sequence shown here is derived from an EMBL/GenBank/DDBJ whole genome shotgun (WGS) entry which is preliminary data.</text>
</comment>
<feature type="transmembrane region" description="Helical" evidence="6">
    <location>
        <begin position="184"/>
        <end position="200"/>
    </location>
</feature>
<gene>
    <name evidence="8" type="ORF">P879_06204</name>
</gene>
<feature type="transmembrane region" description="Helical" evidence="6">
    <location>
        <begin position="212"/>
        <end position="230"/>
    </location>
</feature>
<feature type="transmembrane region" description="Helical" evidence="6">
    <location>
        <begin position="453"/>
        <end position="475"/>
    </location>
</feature>
<dbReference type="Pfam" id="PF01490">
    <property type="entry name" value="Aa_trans"/>
    <property type="match status" value="1"/>
</dbReference>
<dbReference type="PANTHER" id="PTHR22950">
    <property type="entry name" value="AMINO ACID TRANSPORTER"/>
    <property type="match status" value="1"/>
</dbReference>
<accession>A0A8T0DFB3</accession>
<keyword evidence="4 6" id="KW-0472">Membrane</keyword>
<feature type="transmembrane region" description="Helical" evidence="6">
    <location>
        <begin position="146"/>
        <end position="164"/>
    </location>
</feature>
<keyword evidence="9" id="KW-1185">Reference proteome</keyword>
<evidence type="ECO:0000256" key="5">
    <source>
        <dbReference type="SAM" id="MobiDB-lite"/>
    </source>
</evidence>